<reference evidence="3 4" key="1">
    <citation type="submission" date="2017-03" db="EMBL/GenBank/DDBJ databases">
        <authorList>
            <person name="Afonso C.L."/>
            <person name="Miller P.J."/>
            <person name="Scott M.A."/>
            <person name="Spackman E."/>
            <person name="Goraichik I."/>
            <person name="Dimitrov K.M."/>
            <person name="Suarez D.L."/>
            <person name="Swayne D.E."/>
        </authorList>
    </citation>
    <scope>NUCLEOTIDE SEQUENCE [LARGE SCALE GENOMIC DNA]</scope>
    <source>
        <strain evidence="3 4">CECT 7023</strain>
    </source>
</reference>
<accession>A0A1Y5TZ14</accession>
<dbReference type="Pfam" id="PF02470">
    <property type="entry name" value="MlaD"/>
    <property type="match status" value="1"/>
</dbReference>
<sequence length="298" mass="31137">METRARFVLIGLCTILGFAAMLGFVLWLAKVQLDRTYAQYDILLGTAAGLSQTAAVRYNGVDVGNVLTIALDRDDPALVRVRIEIFASTPVRTDTVATLASQGVTGVAFIALEGGSATAEPLRPLSQAAVPVILSERSVVQDLMVTGPDLLAEATALIADVRGFATPENRDAVAGILANVEGATGRIDALVTRADVTLSRVDYVLDALETSLVAADGLLAQDVPDLMVSLRAAIDSTAGAMDAVGGVARADMPRLSAQVGTLIQEASGVIATFDALARQIGSDPGRFLLGNETPEYRR</sequence>
<evidence type="ECO:0000313" key="3">
    <source>
        <dbReference type="EMBL" id="SLN77108.1"/>
    </source>
</evidence>
<dbReference type="RefSeq" id="WP_085881011.1">
    <property type="nucleotide sequence ID" value="NZ_FWFZ01000049.1"/>
</dbReference>
<feature type="domain" description="Mce/MlaD" evidence="2">
    <location>
        <begin position="39"/>
        <end position="115"/>
    </location>
</feature>
<keyword evidence="1" id="KW-1133">Transmembrane helix</keyword>
<dbReference type="EMBL" id="FWFZ01000049">
    <property type="protein sequence ID" value="SLN77108.1"/>
    <property type="molecule type" value="Genomic_DNA"/>
</dbReference>
<dbReference type="PANTHER" id="PTHR36698">
    <property type="entry name" value="BLL5892 PROTEIN"/>
    <property type="match status" value="1"/>
</dbReference>
<evidence type="ECO:0000259" key="2">
    <source>
        <dbReference type="Pfam" id="PF02470"/>
    </source>
</evidence>
<keyword evidence="1" id="KW-0812">Transmembrane</keyword>
<dbReference type="InterPro" id="IPR003399">
    <property type="entry name" value="Mce/MlaD"/>
</dbReference>
<dbReference type="AlphaFoldDB" id="A0A1Y5TZ14"/>
<dbReference type="OrthoDB" id="9808689at2"/>
<organism evidence="3 4">
    <name type="scientific">Roseisalinus antarcticus</name>
    <dbReference type="NCBI Taxonomy" id="254357"/>
    <lineage>
        <taxon>Bacteria</taxon>
        <taxon>Pseudomonadati</taxon>
        <taxon>Pseudomonadota</taxon>
        <taxon>Alphaproteobacteria</taxon>
        <taxon>Rhodobacterales</taxon>
        <taxon>Roseobacteraceae</taxon>
        <taxon>Roseisalinus</taxon>
    </lineage>
</organism>
<dbReference type="Proteomes" id="UP000193900">
    <property type="component" value="Unassembled WGS sequence"/>
</dbReference>
<name>A0A1Y5TZ14_9RHOB</name>
<dbReference type="PANTHER" id="PTHR36698:SF2">
    <property type="entry name" value="MCE_MLAD DOMAIN-CONTAINING PROTEIN"/>
    <property type="match status" value="1"/>
</dbReference>
<keyword evidence="4" id="KW-1185">Reference proteome</keyword>
<proteinExistence type="predicted"/>
<feature type="transmembrane region" description="Helical" evidence="1">
    <location>
        <begin position="7"/>
        <end position="29"/>
    </location>
</feature>
<keyword evidence="1" id="KW-0472">Membrane</keyword>
<gene>
    <name evidence="3" type="ORF">ROA7023_04318</name>
</gene>
<protein>
    <submittedName>
        <fullName evidence="3">Mce related protein</fullName>
    </submittedName>
</protein>
<evidence type="ECO:0000256" key="1">
    <source>
        <dbReference type="SAM" id="Phobius"/>
    </source>
</evidence>
<evidence type="ECO:0000313" key="4">
    <source>
        <dbReference type="Proteomes" id="UP000193900"/>
    </source>
</evidence>